<sequence length="128" mass="13958">GGCTVSVCGGWFVLPDLQRRRGREGTFSSALILYAVTTEDLLASATEAVRWHMGVNVAPSWSNVALHRDCIPQYYIGHSQRVDSMRGFIKNKNLSLSLIGSSYDGVSVNDVIFSGQTAVTEFSLLLES</sequence>
<dbReference type="AlphaFoldDB" id="A0A3Q2Q109"/>
<keyword evidence="2" id="KW-1185">Reference proteome</keyword>
<name>A0A3Q2Q109_FUNHE</name>
<evidence type="ECO:0000313" key="1">
    <source>
        <dbReference type="Ensembl" id="ENSFHEP00000019469.1"/>
    </source>
</evidence>
<proteinExistence type="predicted"/>
<evidence type="ECO:0008006" key="3">
    <source>
        <dbReference type="Google" id="ProtNLM"/>
    </source>
</evidence>
<dbReference type="Proteomes" id="UP000265000">
    <property type="component" value="Unplaced"/>
</dbReference>
<protein>
    <recommendedName>
        <fullName evidence="3">Amine oxidase domain-containing protein</fullName>
    </recommendedName>
</protein>
<reference evidence="1" key="1">
    <citation type="submission" date="2025-08" db="UniProtKB">
        <authorList>
            <consortium name="Ensembl"/>
        </authorList>
    </citation>
    <scope>IDENTIFICATION</scope>
</reference>
<dbReference type="Ensembl" id="ENSFHET00000028725.1">
    <property type="protein sequence ID" value="ENSFHEP00000019469.1"/>
    <property type="gene ID" value="ENSFHEG00000021397.1"/>
</dbReference>
<dbReference type="GeneTree" id="ENSGT00940000178439"/>
<dbReference type="STRING" id="8078.ENSFHEP00000019469"/>
<accession>A0A3Q2Q109</accession>
<reference evidence="1" key="2">
    <citation type="submission" date="2025-09" db="UniProtKB">
        <authorList>
            <consortium name="Ensembl"/>
        </authorList>
    </citation>
    <scope>IDENTIFICATION</scope>
</reference>
<evidence type="ECO:0000313" key="2">
    <source>
        <dbReference type="Proteomes" id="UP000265000"/>
    </source>
</evidence>
<dbReference type="Gene3D" id="3.50.50.60">
    <property type="entry name" value="FAD/NAD(P)-binding domain"/>
    <property type="match status" value="1"/>
</dbReference>
<dbReference type="InterPro" id="IPR036188">
    <property type="entry name" value="FAD/NAD-bd_sf"/>
</dbReference>
<organism evidence="1 2">
    <name type="scientific">Fundulus heteroclitus</name>
    <name type="common">Killifish</name>
    <name type="synonym">Mummichog</name>
    <dbReference type="NCBI Taxonomy" id="8078"/>
    <lineage>
        <taxon>Eukaryota</taxon>
        <taxon>Metazoa</taxon>
        <taxon>Chordata</taxon>
        <taxon>Craniata</taxon>
        <taxon>Vertebrata</taxon>
        <taxon>Euteleostomi</taxon>
        <taxon>Actinopterygii</taxon>
        <taxon>Neopterygii</taxon>
        <taxon>Teleostei</taxon>
        <taxon>Neoteleostei</taxon>
        <taxon>Acanthomorphata</taxon>
        <taxon>Ovalentaria</taxon>
        <taxon>Atherinomorphae</taxon>
        <taxon>Cyprinodontiformes</taxon>
        <taxon>Fundulidae</taxon>
        <taxon>Fundulus</taxon>
    </lineage>
</organism>